<proteinExistence type="inferred from homology"/>
<dbReference type="Pfam" id="PF19292">
    <property type="entry name" value="KPBB_C"/>
    <property type="match status" value="1"/>
</dbReference>
<dbReference type="GO" id="GO:0005886">
    <property type="term" value="C:plasma membrane"/>
    <property type="evidence" value="ECO:0007669"/>
    <property type="project" value="UniProtKB-SubCell"/>
</dbReference>
<keyword evidence="1 2" id="KW-0119">Carbohydrate metabolism</keyword>
<organism evidence="4">
    <name type="scientific">Haemonchus placei</name>
    <name type="common">Barber's pole worm</name>
    <dbReference type="NCBI Taxonomy" id="6290"/>
    <lineage>
        <taxon>Eukaryota</taxon>
        <taxon>Metazoa</taxon>
        <taxon>Ecdysozoa</taxon>
        <taxon>Nematoda</taxon>
        <taxon>Chromadorea</taxon>
        <taxon>Rhabditida</taxon>
        <taxon>Rhabditina</taxon>
        <taxon>Rhabditomorpha</taxon>
        <taxon>Strongyloidea</taxon>
        <taxon>Trichostrongylidae</taxon>
        <taxon>Haemonchus</taxon>
    </lineage>
</organism>
<keyword evidence="2" id="KW-1003">Cell membrane</keyword>
<sequence>LNGALNRMPVNFYDRVWTILSRSKEGIVIASQFLPQWDLGTKHLKGFVYFCRAFQQPTLSDMTEFELTFAYKIEEMLSRIAHPEYRQLLVELLSIIATILERNPEVMFGSGPVDCDLLIKQGFHLYADAQKIANKEDLTPFYQLENLSMHTSTATYLGKV</sequence>
<dbReference type="AlphaFoldDB" id="A0A0N4W9K1"/>
<dbReference type="InterPro" id="IPR008734">
    <property type="entry name" value="PHK_A/B_su"/>
</dbReference>
<dbReference type="WBParaSite" id="HPLM_0000697901-mRNA-1">
    <property type="protein sequence ID" value="HPLM_0000697901-mRNA-1"/>
    <property type="gene ID" value="HPLM_0000697901"/>
</dbReference>
<evidence type="ECO:0000313" key="4">
    <source>
        <dbReference type="WBParaSite" id="HPLM_0000697901-mRNA-1"/>
    </source>
</evidence>
<dbReference type="InterPro" id="IPR045583">
    <property type="entry name" value="KPBA/B_C"/>
</dbReference>
<dbReference type="PANTHER" id="PTHR10749">
    <property type="entry name" value="PHOSPHORYLASE B KINASE REGULATORY SUBUNIT"/>
    <property type="match status" value="1"/>
</dbReference>
<evidence type="ECO:0000259" key="3">
    <source>
        <dbReference type="Pfam" id="PF19292"/>
    </source>
</evidence>
<evidence type="ECO:0000256" key="1">
    <source>
        <dbReference type="ARBA" id="ARBA00023277"/>
    </source>
</evidence>
<keyword evidence="2" id="KW-0472">Membrane</keyword>
<feature type="domain" description="Phosphorylase b kinase regulatory subunit alpha/beta C-terminal" evidence="3">
    <location>
        <begin position="2"/>
        <end position="120"/>
    </location>
</feature>
<comment type="function">
    <text evidence="2">Phosphorylase b kinase catalyzes the phosphorylation of serine in certain substrates, including troponin I.</text>
</comment>
<keyword evidence="2" id="KW-0449">Lipoprotein</keyword>
<reference evidence="4" key="1">
    <citation type="submission" date="2017-02" db="UniProtKB">
        <authorList>
            <consortium name="WormBaseParasite"/>
        </authorList>
    </citation>
    <scope>IDENTIFICATION</scope>
</reference>
<name>A0A0N4W9K1_HAEPC</name>
<dbReference type="GO" id="GO:0005516">
    <property type="term" value="F:calmodulin binding"/>
    <property type="evidence" value="ECO:0007669"/>
    <property type="project" value="UniProtKB-KW"/>
</dbReference>
<evidence type="ECO:0000256" key="2">
    <source>
        <dbReference type="RuleBase" id="RU364123"/>
    </source>
</evidence>
<dbReference type="UniPathway" id="UPA00163"/>
<keyword evidence="2" id="KW-0321">Glycogen metabolism</keyword>
<dbReference type="GO" id="GO:0005977">
    <property type="term" value="P:glycogen metabolic process"/>
    <property type="evidence" value="ECO:0007669"/>
    <property type="project" value="UniProtKB-UniPathway"/>
</dbReference>
<comment type="similarity">
    <text evidence="2">Belongs to the phosphorylase b kinase regulatory chain family.</text>
</comment>
<dbReference type="PANTHER" id="PTHR10749:SF8">
    <property type="entry name" value="PHOSPHORYLASE B KINASE REGULATORY SUBUNIT BETA"/>
    <property type="match status" value="1"/>
</dbReference>
<keyword evidence="2" id="KW-0112">Calmodulin-binding</keyword>
<dbReference type="GO" id="GO:0005964">
    <property type="term" value="C:phosphorylase kinase complex"/>
    <property type="evidence" value="ECO:0007669"/>
    <property type="project" value="TreeGrafter"/>
</dbReference>
<keyword evidence="2" id="KW-0636">Prenylation</keyword>
<accession>A0A0N4W9K1</accession>
<comment type="subcellular location">
    <subcellularLocation>
        <location evidence="2">Cell membrane</location>
        <topology evidence="2">Lipid-anchor</topology>
        <orientation evidence="2">Cytoplasmic side</orientation>
    </subcellularLocation>
</comment>
<comment type="pathway">
    <text evidence="2">Glycan biosynthesis; glycogen metabolism.</text>
</comment>
<protein>
    <recommendedName>
        <fullName evidence="2">Phosphorylase b kinase regulatory subunit</fullName>
    </recommendedName>
</protein>